<dbReference type="Pfam" id="PF00069">
    <property type="entry name" value="Pkinase"/>
    <property type="match status" value="1"/>
</dbReference>
<dbReference type="Proteomes" id="UP001215280">
    <property type="component" value="Unassembled WGS sequence"/>
</dbReference>
<dbReference type="InterPro" id="IPR000719">
    <property type="entry name" value="Prot_kinase_dom"/>
</dbReference>
<dbReference type="GO" id="GO:0005524">
    <property type="term" value="F:ATP binding"/>
    <property type="evidence" value="ECO:0007669"/>
    <property type="project" value="InterPro"/>
</dbReference>
<organism evidence="2 3">
    <name type="scientific">Mycena maculata</name>
    <dbReference type="NCBI Taxonomy" id="230809"/>
    <lineage>
        <taxon>Eukaryota</taxon>
        <taxon>Fungi</taxon>
        <taxon>Dikarya</taxon>
        <taxon>Basidiomycota</taxon>
        <taxon>Agaricomycotina</taxon>
        <taxon>Agaricomycetes</taxon>
        <taxon>Agaricomycetidae</taxon>
        <taxon>Agaricales</taxon>
        <taxon>Marasmiineae</taxon>
        <taxon>Mycenaceae</taxon>
        <taxon>Mycena</taxon>
    </lineage>
</organism>
<name>A0AAD7MPZ6_9AGAR</name>
<evidence type="ECO:0000259" key="1">
    <source>
        <dbReference type="PROSITE" id="PS50011"/>
    </source>
</evidence>
<evidence type="ECO:0000313" key="3">
    <source>
        <dbReference type="Proteomes" id="UP001215280"/>
    </source>
</evidence>
<gene>
    <name evidence="2" type="ORF">DFH07DRAFT_970083</name>
</gene>
<dbReference type="PROSITE" id="PS50011">
    <property type="entry name" value="PROTEIN_KINASE_DOM"/>
    <property type="match status" value="1"/>
</dbReference>
<dbReference type="Gene3D" id="3.30.200.20">
    <property type="entry name" value="Phosphorylase Kinase, domain 1"/>
    <property type="match status" value="1"/>
</dbReference>
<dbReference type="PANTHER" id="PTHR24347">
    <property type="entry name" value="SERINE/THREONINE-PROTEIN KINASE"/>
    <property type="match status" value="1"/>
</dbReference>
<dbReference type="GO" id="GO:0004672">
    <property type="term" value="F:protein kinase activity"/>
    <property type="evidence" value="ECO:0007669"/>
    <property type="project" value="InterPro"/>
</dbReference>
<dbReference type="Gene3D" id="1.10.510.10">
    <property type="entry name" value="Transferase(Phosphotransferase) domain 1"/>
    <property type="match status" value="1"/>
</dbReference>
<protein>
    <recommendedName>
        <fullName evidence="1">Protein kinase domain-containing protein</fullName>
    </recommendedName>
</protein>
<keyword evidence="3" id="KW-1185">Reference proteome</keyword>
<dbReference type="AlphaFoldDB" id="A0AAD7MPZ6"/>
<reference evidence="2" key="1">
    <citation type="submission" date="2023-03" db="EMBL/GenBank/DDBJ databases">
        <title>Massive genome expansion in bonnet fungi (Mycena s.s.) driven by repeated elements and novel gene families across ecological guilds.</title>
        <authorList>
            <consortium name="Lawrence Berkeley National Laboratory"/>
            <person name="Harder C.B."/>
            <person name="Miyauchi S."/>
            <person name="Viragh M."/>
            <person name="Kuo A."/>
            <person name="Thoen E."/>
            <person name="Andreopoulos B."/>
            <person name="Lu D."/>
            <person name="Skrede I."/>
            <person name="Drula E."/>
            <person name="Henrissat B."/>
            <person name="Morin E."/>
            <person name="Kohler A."/>
            <person name="Barry K."/>
            <person name="LaButti K."/>
            <person name="Morin E."/>
            <person name="Salamov A."/>
            <person name="Lipzen A."/>
            <person name="Mereny Z."/>
            <person name="Hegedus B."/>
            <person name="Baldrian P."/>
            <person name="Stursova M."/>
            <person name="Weitz H."/>
            <person name="Taylor A."/>
            <person name="Grigoriev I.V."/>
            <person name="Nagy L.G."/>
            <person name="Martin F."/>
            <person name="Kauserud H."/>
        </authorList>
    </citation>
    <scope>NUCLEOTIDE SEQUENCE</scope>
    <source>
        <strain evidence="2">CBHHK188m</strain>
    </source>
</reference>
<dbReference type="EMBL" id="JARJLG010000210">
    <property type="protein sequence ID" value="KAJ7727658.1"/>
    <property type="molecule type" value="Genomic_DNA"/>
</dbReference>
<sequence>MLTSPPPSRCSQLALVHNKICISSGNPNIVTLYDYLEMSHNLYLCFDLCTGGEPFDRICTNINYYQAYASLSCAHPSLAHPSPLPFLSFSNAAGLVRMVFTTVKYIHASGIEADIMITDFGLSCITEGEKLSILICGTPGYMVPEIFLKRYTPFDRDTSRPKAEMEAIITGDYKFELEDY</sequence>
<feature type="domain" description="Protein kinase" evidence="1">
    <location>
        <begin position="1"/>
        <end position="180"/>
    </location>
</feature>
<accession>A0AAD7MPZ6</accession>
<comment type="caution">
    <text evidence="2">The sequence shown here is derived from an EMBL/GenBank/DDBJ whole genome shotgun (WGS) entry which is preliminary data.</text>
</comment>
<dbReference type="InterPro" id="IPR011009">
    <property type="entry name" value="Kinase-like_dom_sf"/>
</dbReference>
<proteinExistence type="predicted"/>
<evidence type="ECO:0000313" key="2">
    <source>
        <dbReference type="EMBL" id="KAJ7727658.1"/>
    </source>
</evidence>
<dbReference type="SUPFAM" id="SSF56112">
    <property type="entry name" value="Protein kinase-like (PK-like)"/>
    <property type="match status" value="1"/>
</dbReference>